<dbReference type="EnsemblPlants" id="AES94274">
    <property type="protein sequence ID" value="AES94274"/>
    <property type="gene ID" value="MTR_5g012710"/>
</dbReference>
<sequence>MVLAHFGGVGSNYIGIYVTYVVGDGHCGFHIVASLCDMIVDDYQIIRLKLLKELVGGDHECYLRFVGKKNGNVARLDGSGFGFIVGKIVARSRRNVVRWKMNVARSRRNVARCCVFLNRGGNRPGLSLAYEKIYKPEPGLWPIIGRFSWPDLTYLKAWTGLKAYLQAYFILRPSNSSFVDWRAALCLRLGHIGQN</sequence>
<reference evidence="2" key="3">
    <citation type="submission" date="2015-04" db="UniProtKB">
        <authorList>
            <consortium name="EnsemblPlants"/>
        </authorList>
    </citation>
    <scope>IDENTIFICATION</scope>
    <source>
        <strain evidence="2">cv. Jemalong A17</strain>
    </source>
</reference>
<proteinExistence type="predicted"/>
<dbReference type="AlphaFoldDB" id="G7JW41"/>
<reference evidence="1 3" key="2">
    <citation type="journal article" date="2014" name="BMC Genomics">
        <title>An improved genome release (version Mt4.0) for the model legume Medicago truncatula.</title>
        <authorList>
            <person name="Tang H."/>
            <person name="Krishnakumar V."/>
            <person name="Bidwell S."/>
            <person name="Rosen B."/>
            <person name="Chan A."/>
            <person name="Zhou S."/>
            <person name="Gentzbittel L."/>
            <person name="Childs K.L."/>
            <person name="Yandell M."/>
            <person name="Gundlach H."/>
            <person name="Mayer K.F."/>
            <person name="Schwartz D.C."/>
            <person name="Town C.D."/>
        </authorList>
    </citation>
    <scope>GENOME REANNOTATION</scope>
    <source>
        <strain evidence="2 3">cv. Jemalong A17</strain>
    </source>
</reference>
<evidence type="ECO:0000313" key="2">
    <source>
        <dbReference type="EnsemblPlants" id="AES94274"/>
    </source>
</evidence>
<evidence type="ECO:0000313" key="3">
    <source>
        <dbReference type="Proteomes" id="UP000002051"/>
    </source>
</evidence>
<protein>
    <submittedName>
        <fullName evidence="1 2">Uncharacterized protein</fullName>
    </submittedName>
</protein>
<dbReference type="Proteomes" id="UP000002051">
    <property type="component" value="Chromosome 5"/>
</dbReference>
<organism evidence="1 3">
    <name type="scientific">Medicago truncatula</name>
    <name type="common">Barrel medic</name>
    <name type="synonym">Medicago tribuloides</name>
    <dbReference type="NCBI Taxonomy" id="3880"/>
    <lineage>
        <taxon>Eukaryota</taxon>
        <taxon>Viridiplantae</taxon>
        <taxon>Streptophyta</taxon>
        <taxon>Embryophyta</taxon>
        <taxon>Tracheophyta</taxon>
        <taxon>Spermatophyta</taxon>
        <taxon>Magnoliopsida</taxon>
        <taxon>eudicotyledons</taxon>
        <taxon>Gunneridae</taxon>
        <taxon>Pentapetalae</taxon>
        <taxon>rosids</taxon>
        <taxon>fabids</taxon>
        <taxon>Fabales</taxon>
        <taxon>Fabaceae</taxon>
        <taxon>Papilionoideae</taxon>
        <taxon>50 kb inversion clade</taxon>
        <taxon>NPAAA clade</taxon>
        <taxon>Hologalegina</taxon>
        <taxon>IRL clade</taxon>
        <taxon>Trifolieae</taxon>
        <taxon>Medicago</taxon>
    </lineage>
</organism>
<dbReference type="EMBL" id="CM001221">
    <property type="protein sequence ID" value="AES94274.1"/>
    <property type="molecule type" value="Genomic_DNA"/>
</dbReference>
<gene>
    <name evidence="1" type="ordered locus">MTR_5g012710</name>
</gene>
<name>G7JW41_MEDTR</name>
<reference evidence="1 3" key="1">
    <citation type="journal article" date="2011" name="Nature">
        <title>The Medicago genome provides insight into the evolution of rhizobial symbioses.</title>
        <authorList>
            <person name="Young N.D."/>
            <person name="Debelle F."/>
            <person name="Oldroyd G.E."/>
            <person name="Geurts R."/>
            <person name="Cannon S.B."/>
            <person name="Udvardi M.K."/>
            <person name="Benedito V.A."/>
            <person name="Mayer K.F."/>
            <person name="Gouzy J."/>
            <person name="Schoof H."/>
            <person name="Van de Peer Y."/>
            <person name="Proost S."/>
            <person name="Cook D.R."/>
            <person name="Meyers B.C."/>
            <person name="Spannagl M."/>
            <person name="Cheung F."/>
            <person name="De Mita S."/>
            <person name="Krishnakumar V."/>
            <person name="Gundlach H."/>
            <person name="Zhou S."/>
            <person name="Mudge J."/>
            <person name="Bharti A.K."/>
            <person name="Murray J.D."/>
            <person name="Naoumkina M.A."/>
            <person name="Rosen B."/>
            <person name="Silverstein K.A."/>
            <person name="Tang H."/>
            <person name="Rombauts S."/>
            <person name="Zhao P.X."/>
            <person name="Zhou P."/>
            <person name="Barbe V."/>
            <person name="Bardou P."/>
            <person name="Bechner M."/>
            <person name="Bellec A."/>
            <person name="Berger A."/>
            <person name="Berges H."/>
            <person name="Bidwell S."/>
            <person name="Bisseling T."/>
            <person name="Choisne N."/>
            <person name="Couloux A."/>
            <person name="Denny R."/>
            <person name="Deshpande S."/>
            <person name="Dai X."/>
            <person name="Doyle J.J."/>
            <person name="Dudez A.M."/>
            <person name="Farmer A.D."/>
            <person name="Fouteau S."/>
            <person name="Franken C."/>
            <person name="Gibelin C."/>
            <person name="Gish J."/>
            <person name="Goldstein S."/>
            <person name="Gonzalez A.J."/>
            <person name="Green P.J."/>
            <person name="Hallab A."/>
            <person name="Hartog M."/>
            <person name="Hua A."/>
            <person name="Humphray S.J."/>
            <person name="Jeong D.H."/>
            <person name="Jing Y."/>
            <person name="Jocker A."/>
            <person name="Kenton S.M."/>
            <person name="Kim D.J."/>
            <person name="Klee K."/>
            <person name="Lai H."/>
            <person name="Lang C."/>
            <person name="Lin S."/>
            <person name="Macmil S.L."/>
            <person name="Magdelenat G."/>
            <person name="Matthews L."/>
            <person name="McCorrison J."/>
            <person name="Monaghan E.L."/>
            <person name="Mun J.H."/>
            <person name="Najar F.Z."/>
            <person name="Nicholson C."/>
            <person name="Noirot C."/>
            <person name="O'Bleness M."/>
            <person name="Paule C.R."/>
            <person name="Poulain J."/>
            <person name="Prion F."/>
            <person name="Qin B."/>
            <person name="Qu C."/>
            <person name="Retzel E.F."/>
            <person name="Riddle C."/>
            <person name="Sallet E."/>
            <person name="Samain S."/>
            <person name="Samson N."/>
            <person name="Sanders I."/>
            <person name="Saurat O."/>
            <person name="Scarpelli C."/>
            <person name="Schiex T."/>
            <person name="Segurens B."/>
            <person name="Severin A.J."/>
            <person name="Sherrier D.J."/>
            <person name="Shi R."/>
            <person name="Sims S."/>
            <person name="Singer S.R."/>
            <person name="Sinharoy S."/>
            <person name="Sterck L."/>
            <person name="Viollet A."/>
            <person name="Wang B.B."/>
            <person name="Wang K."/>
            <person name="Wang M."/>
            <person name="Wang X."/>
            <person name="Warfsmann J."/>
            <person name="Weissenbach J."/>
            <person name="White D.D."/>
            <person name="White J.D."/>
            <person name="Wiley G.B."/>
            <person name="Wincker P."/>
            <person name="Xing Y."/>
            <person name="Yang L."/>
            <person name="Yao Z."/>
            <person name="Ying F."/>
            <person name="Zhai J."/>
            <person name="Zhou L."/>
            <person name="Zuber A."/>
            <person name="Denarie J."/>
            <person name="Dixon R.A."/>
            <person name="May G.D."/>
            <person name="Schwartz D.C."/>
            <person name="Rogers J."/>
            <person name="Quetier F."/>
            <person name="Town C.D."/>
            <person name="Roe B.A."/>
        </authorList>
    </citation>
    <scope>NUCLEOTIDE SEQUENCE [LARGE SCALE GENOMIC DNA]</scope>
    <source>
        <strain evidence="1">A17</strain>
        <strain evidence="2 3">cv. Jemalong A17</strain>
    </source>
</reference>
<keyword evidence="3" id="KW-1185">Reference proteome</keyword>
<accession>G7JW41</accession>
<evidence type="ECO:0000313" key="1">
    <source>
        <dbReference type="EMBL" id="AES94274.1"/>
    </source>
</evidence>
<dbReference type="PaxDb" id="3880-AES94274"/>
<dbReference type="HOGENOM" id="CLU_1398241_0_0_1"/>